<evidence type="ECO:0000256" key="1">
    <source>
        <dbReference type="ARBA" id="ARBA00005695"/>
    </source>
</evidence>
<protein>
    <submittedName>
        <fullName evidence="5">TIGR04028 family ABC transporter substrate-binding protein</fullName>
    </submittedName>
</protein>
<dbReference type="InterPro" id="IPR000914">
    <property type="entry name" value="SBP_5_dom"/>
</dbReference>
<evidence type="ECO:0000313" key="6">
    <source>
        <dbReference type="Proteomes" id="UP001499841"/>
    </source>
</evidence>
<dbReference type="InterPro" id="IPR030678">
    <property type="entry name" value="Peptide/Ni-bd"/>
</dbReference>
<dbReference type="Gene3D" id="3.10.105.10">
    <property type="entry name" value="Dipeptide-binding Protein, Domain 3"/>
    <property type="match status" value="1"/>
</dbReference>
<dbReference type="CDD" id="cd08492">
    <property type="entry name" value="PBP2_NikA_DppA_OppA_like_15"/>
    <property type="match status" value="1"/>
</dbReference>
<feature type="domain" description="Solute-binding protein family 5" evidence="4">
    <location>
        <begin position="95"/>
        <end position="441"/>
    </location>
</feature>
<keyword evidence="6" id="KW-1185">Reference proteome</keyword>
<dbReference type="InterPro" id="IPR023920">
    <property type="entry name" value="ABC_transptr_sub-bd_KPN01854"/>
</dbReference>
<organism evidence="5 6">
    <name type="scientific">Georgenia daeguensis</name>
    <dbReference type="NCBI Taxonomy" id="908355"/>
    <lineage>
        <taxon>Bacteria</taxon>
        <taxon>Bacillati</taxon>
        <taxon>Actinomycetota</taxon>
        <taxon>Actinomycetes</taxon>
        <taxon>Micrococcales</taxon>
        <taxon>Bogoriellaceae</taxon>
        <taxon>Georgenia</taxon>
    </lineage>
</organism>
<gene>
    <name evidence="5" type="ORF">GCM10022262_17450</name>
</gene>
<keyword evidence="2" id="KW-0813">Transport</keyword>
<dbReference type="RefSeq" id="WP_345039983.1">
    <property type="nucleotide sequence ID" value="NZ_BAABBA010000007.1"/>
</dbReference>
<dbReference type="EMBL" id="BAABBA010000007">
    <property type="protein sequence ID" value="GAA4287386.1"/>
    <property type="molecule type" value="Genomic_DNA"/>
</dbReference>
<accession>A0ABP8EU55</accession>
<dbReference type="PIRSF" id="PIRSF002741">
    <property type="entry name" value="MppA"/>
    <property type="match status" value="1"/>
</dbReference>
<sequence>MSPAPRRIPARPRQAFTAVTAVASVAMLAACSGGQQGASAADAPAGEPVTGGELVYLEYQPHTNLYPPQAGFYPNGGLVNNITDRLTYQNPETLEIEPWIATDWKVNADATEYTFNLRDGVTFSDGTPLDAEAVAKNFDTYGLGDSELGLTVSEAINNYAGSEVVDEDTVTFRFDAPAPGFLQATSTINSGLVSEATLDRSLEEFGAGSSTEIVGSGPFVVAEEEIGTRIRLEVREDYDWAPPSLEHQGRAYLDAIEIVVTPEDSVRIGSLTSGQADYVRYVQAYDEEQVTAAGINLYAPQTRGVNNGLALRPTNPLLSDVRVRQALLHGVDAQEVVDTVYTKNYLVATSQLSSSALGYKDQSEGLEYDPELSEQLLDEAGWVPGADGIREKDGERLSLDVYASNAQPLSKPNLELVSQQLARIGVELNVKTADSATITEASRDPLGSPLYHSMVGRADHDVIKSQFHSENRDVLVSEDKNLDALLEAVASEPDPAKRDAASGAVQDYLTEQALYIPIFEEPQVYGAAPHVQGVGFESVGRPAFYDTWLNR</sequence>
<comment type="caution">
    <text evidence="5">The sequence shown here is derived from an EMBL/GenBank/DDBJ whole genome shotgun (WGS) entry which is preliminary data.</text>
</comment>
<proteinExistence type="inferred from homology"/>
<dbReference type="Proteomes" id="UP001499841">
    <property type="component" value="Unassembled WGS sequence"/>
</dbReference>
<dbReference type="PROSITE" id="PS51257">
    <property type="entry name" value="PROKAR_LIPOPROTEIN"/>
    <property type="match status" value="1"/>
</dbReference>
<keyword evidence="3" id="KW-0732">Signal</keyword>
<dbReference type="SUPFAM" id="SSF53850">
    <property type="entry name" value="Periplasmic binding protein-like II"/>
    <property type="match status" value="1"/>
</dbReference>
<evidence type="ECO:0000313" key="5">
    <source>
        <dbReference type="EMBL" id="GAA4287386.1"/>
    </source>
</evidence>
<dbReference type="InterPro" id="IPR039424">
    <property type="entry name" value="SBP_5"/>
</dbReference>
<dbReference type="NCBIfam" id="TIGR04028">
    <property type="entry name" value="SBP_KPN_01854"/>
    <property type="match status" value="1"/>
</dbReference>
<dbReference type="Gene3D" id="3.40.190.10">
    <property type="entry name" value="Periplasmic binding protein-like II"/>
    <property type="match status" value="1"/>
</dbReference>
<dbReference type="Pfam" id="PF00496">
    <property type="entry name" value="SBP_bac_5"/>
    <property type="match status" value="1"/>
</dbReference>
<evidence type="ECO:0000256" key="2">
    <source>
        <dbReference type="ARBA" id="ARBA00022448"/>
    </source>
</evidence>
<evidence type="ECO:0000256" key="3">
    <source>
        <dbReference type="ARBA" id="ARBA00022729"/>
    </source>
</evidence>
<dbReference type="PANTHER" id="PTHR30290:SF9">
    <property type="entry name" value="OLIGOPEPTIDE-BINDING PROTEIN APPA"/>
    <property type="match status" value="1"/>
</dbReference>
<evidence type="ECO:0000259" key="4">
    <source>
        <dbReference type="Pfam" id="PF00496"/>
    </source>
</evidence>
<name>A0ABP8EU55_9MICO</name>
<comment type="similarity">
    <text evidence="1">Belongs to the bacterial solute-binding protein 5 family.</text>
</comment>
<reference evidence="6" key="1">
    <citation type="journal article" date="2019" name="Int. J. Syst. Evol. Microbiol.">
        <title>The Global Catalogue of Microorganisms (GCM) 10K type strain sequencing project: providing services to taxonomists for standard genome sequencing and annotation.</title>
        <authorList>
            <consortium name="The Broad Institute Genomics Platform"/>
            <consortium name="The Broad Institute Genome Sequencing Center for Infectious Disease"/>
            <person name="Wu L."/>
            <person name="Ma J."/>
        </authorList>
    </citation>
    <scope>NUCLEOTIDE SEQUENCE [LARGE SCALE GENOMIC DNA]</scope>
    <source>
        <strain evidence="6">JCM 17459</strain>
    </source>
</reference>
<dbReference type="PANTHER" id="PTHR30290">
    <property type="entry name" value="PERIPLASMIC BINDING COMPONENT OF ABC TRANSPORTER"/>
    <property type="match status" value="1"/>
</dbReference>